<feature type="signal peptide" evidence="2">
    <location>
        <begin position="1"/>
        <end position="27"/>
    </location>
</feature>
<feature type="compositionally biased region" description="Low complexity" evidence="1">
    <location>
        <begin position="86"/>
        <end position="97"/>
    </location>
</feature>
<organism evidence="3 4">
    <name type="scientific">Pyxidicoccus parkwayensis</name>
    <dbReference type="NCBI Taxonomy" id="2813578"/>
    <lineage>
        <taxon>Bacteria</taxon>
        <taxon>Pseudomonadati</taxon>
        <taxon>Myxococcota</taxon>
        <taxon>Myxococcia</taxon>
        <taxon>Myxococcales</taxon>
        <taxon>Cystobacterineae</taxon>
        <taxon>Myxococcaceae</taxon>
        <taxon>Pyxidicoccus</taxon>
    </lineage>
</organism>
<dbReference type="Gene3D" id="2.40.160.10">
    <property type="entry name" value="Porin"/>
    <property type="match status" value="1"/>
</dbReference>
<dbReference type="RefSeq" id="WP_206722428.1">
    <property type="nucleotide sequence ID" value="NZ_CP071090.1"/>
</dbReference>
<proteinExistence type="predicted"/>
<evidence type="ECO:0000256" key="2">
    <source>
        <dbReference type="SAM" id="SignalP"/>
    </source>
</evidence>
<evidence type="ECO:0000256" key="1">
    <source>
        <dbReference type="SAM" id="MobiDB-lite"/>
    </source>
</evidence>
<feature type="compositionally biased region" description="Pro residues" evidence="1">
    <location>
        <begin position="98"/>
        <end position="111"/>
    </location>
</feature>
<feature type="region of interest" description="Disordered" evidence="1">
    <location>
        <begin position="31"/>
        <end position="111"/>
    </location>
</feature>
<gene>
    <name evidence="3" type="ORF">JY651_37320</name>
</gene>
<keyword evidence="4" id="KW-1185">Reference proteome</keyword>
<evidence type="ECO:0000313" key="4">
    <source>
        <dbReference type="Proteomes" id="UP000662747"/>
    </source>
</evidence>
<sequence>MNRPRAMPVLAVPTTLALMLAPVMATAAPEPEAQPVAAQEATSAGAAQPAGVQTASVQTTATAQAPSTQAGAQPDGAQEVAQLAVAQPSAAQETAPAAAPPAPAPLLPASPPSAPPLTFRLQVRVNTLAKGGPRHTLLDDYRLDSILAVPGVGGQLSPWFSYVFSAVGYAENFDSAQAKLLDAAGMFKVADSFQIWAGRFVVPFDRFNLSGPFRNLIWDYPGLYGGVRRVGGENGPFGRDTGLSIWGSVAKGLFKYHLMAHQLERSEVAPRFTGRVSVSLLDREPGYFVQSSYLGEKDVLAFGVAMQYQHKGRTWTPAPAPGAPPLPTGTPAPTQLDNLSAVTADVFAEKNFGTAGTGTFDAAYYHYDEHRPYRRAFAITAAYLPPLKLGPGKTQLGVRWEQAYASSFSPQLSDVRGVDLSASYFLNGYNLRIGLDVARQWLGSAGGVSNSVSAGFQYSPQ</sequence>
<evidence type="ECO:0000313" key="3">
    <source>
        <dbReference type="EMBL" id="QSQ20848.1"/>
    </source>
</evidence>
<accession>A0ABX7NQZ1</accession>
<dbReference type="EMBL" id="CP071090">
    <property type="protein sequence ID" value="QSQ20848.1"/>
    <property type="molecule type" value="Genomic_DNA"/>
</dbReference>
<name>A0ABX7NQZ1_9BACT</name>
<dbReference type="Proteomes" id="UP000662747">
    <property type="component" value="Chromosome"/>
</dbReference>
<reference evidence="3 4" key="1">
    <citation type="submission" date="2021-02" db="EMBL/GenBank/DDBJ databases">
        <title>De Novo genome assembly of isolated myxobacteria.</title>
        <authorList>
            <person name="Stevens D.C."/>
        </authorList>
    </citation>
    <scope>NUCLEOTIDE SEQUENCE [LARGE SCALE GENOMIC DNA]</scope>
    <source>
        <strain evidence="4">SCPEA02</strain>
    </source>
</reference>
<feature type="compositionally biased region" description="Low complexity" evidence="1">
    <location>
        <begin position="31"/>
        <end position="74"/>
    </location>
</feature>
<protein>
    <submittedName>
        <fullName evidence="3">Uncharacterized protein</fullName>
    </submittedName>
</protein>
<dbReference type="InterPro" id="IPR023614">
    <property type="entry name" value="Porin_dom_sf"/>
</dbReference>
<feature type="chain" id="PRO_5046523433" evidence="2">
    <location>
        <begin position="28"/>
        <end position="461"/>
    </location>
</feature>
<keyword evidence="2" id="KW-0732">Signal</keyword>